<dbReference type="PANTHER" id="PTHR40705:SF2">
    <property type="entry name" value="DUF1743 DOMAIN-CONTAINING PROTEIN"/>
    <property type="match status" value="1"/>
</dbReference>
<organism evidence="1 2">
    <name type="scientific">Syntrophomonas zehnderi OL-4</name>
    <dbReference type="NCBI Taxonomy" id="690567"/>
    <lineage>
        <taxon>Bacteria</taxon>
        <taxon>Bacillati</taxon>
        <taxon>Bacillota</taxon>
        <taxon>Clostridia</taxon>
        <taxon>Eubacteriales</taxon>
        <taxon>Syntrophomonadaceae</taxon>
        <taxon>Syntrophomonas</taxon>
    </lineage>
</organism>
<dbReference type="Gene3D" id="3.30.70.2200">
    <property type="match status" value="1"/>
</dbReference>
<dbReference type="EMBL" id="CGIH01000020">
    <property type="protein sequence ID" value="CFX39782.1"/>
    <property type="molecule type" value="Genomic_DNA"/>
</dbReference>
<name>A0A0E4C8E6_9FIRM</name>
<proteinExistence type="predicted"/>
<dbReference type="OrthoDB" id="270233at2"/>
<reference evidence="1 2" key="1">
    <citation type="submission" date="2015-03" db="EMBL/GenBank/DDBJ databases">
        <authorList>
            <person name="Murphy D."/>
        </authorList>
    </citation>
    <scope>NUCLEOTIDE SEQUENCE [LARGE SCALE GENOMIC DNA]</scope>
    <source>
        <strain evidence="1 2">OL-4</strain>
    </source>
</reference>
<accession>A0A0E4C8E6</accession>
<evidence type="ECO:0000313" key="2">
    <source>
        <dbReference type="Proteomes" id="UP000045545"/>
    </source>
</evidence>
<protein>
    <submittedName>
        <fullName evidence="1">Uncharacterized</fullName>
    </submittedName>
</protein>
<dbReference type="PANTHER" id="PTHR40705">
    <property type="entry name" value="TRNA(ILE2) 2-AGMATINYLCYTIDINE SYNTHETASE TIAS"/>
    <property type="match status" value="1"/>
</dbReference>
<sequence>MKILVSIDDTDNIDVKWGTGELASMLAEDIKKRGWGKSEPVTRHQLLVHPDVPYTSHNSSMCFAADIDPARLRQLIEYASYFLEKERAPGSDPGLCVVEIDRLIRPGWLIAFGYSAKQEVLTKDYAYELAEELNIHLSEHGGTGDGIIGALAGAGLRLSGNDGRFRGKLKIKPENEVASVSEILTKSQTSIRVDLVKSLETGHILKKKEMVRLGETVKPVLLGGKSVLLVTPAVVDQEAAWITLSKTQLKEY</sequence>
<keyword evidence="2" id="KW-1185">Reference proteome</keyword>
<dbReference type="RefSeq" id="WP_046496481.1">
    <property type="nucleotide sequence ID" value="NZ_CGIH01000020.1"/>
</dbReference>
<dbReference type="AlphaFoldDB" id="A0A0E4C8E6"/>
<dbReference type="Proteomes" id="UP000045545">
    <property type="component" value="Unassembled WGS sequence"/>
</dbReference>
<evidence type="ECO:0000313" key="1">
    <source>
        <dbReference type="EMBL" id="CFX39782.1"/>
    </source>
</evidence>
<dbReference type="STRING" id="690567.1132"/>
<gene>
    <name evidence="1" type="ORF">1132</name>
</gene>